<organism evidence="3 4">
    <name type="scientific">Rhamnusium bicolor</name>
    <dbReference type="NCBI Taxonomy" id="1586634"/>
    <lineage>
        <taxon>Eukaryota</taxon>
        <taxon>Metazoa</taxon>
        <taxon>Ecdysozoa</taxon>
        <taxon>Arthropoda</taxon>
        <taxon>Hexapoda</taxon>
        <taxon>Insecta</taxon>
        <taxon>Pterygota</taxon>
        <taxon>Neoptera</taxon>
        <taxon>Endopterygota</taxon>
        <taxon>Coleoptera</taxon>
        <taxon>Polyphaga</taxon>
        <taxon>Cucujiformia</taxon>
        <taxon>Chrysomeloidea</taxon>
        <taxon>Cerambycidae</taxon>
        <taxon>Lepturinae</taxon>
        <taxon>Rhagiini</taxon>
        <taxon>Rhamnusium</taxon>
    </lineage>
</organism>
<dbReference type="AlphaFoldDB" id="A0AAV8WUY3"/>
<evidence type="ECO:0000313" key="4">
    <source>
        <dbReference type="Proteomes" id="UP001162156"/>
    </source>
</evidence>
<dbReference type="Pfam" id="PF13843">
    <property type="entry name" value="DDE_Tnp_1_7"/>
    <property type="match status" value="1"/>
</dbReference>
<feature type="transmembrane region" description="Helical" evidence="1">
    <location>
        <begin position="117"/>
        <end position="134"/>
    </location>
</feature>
<dbReference type="PANTHER" id="PTHR46599:SF3">
    <property type="entry name" value="PIGGYBAC TRANSPOSABLE ELEMENT-DERIVED PROTEIN 4"/>
    <property type="match status" value="1"/>
</dbReference>
<dbReference type="InterPro" id="IPR029526">
    <property type="entry name" value="PGBD"/>
</dbReference>
<evidence type="ECO:0000259" key="2">
    <source>
        <dbReference type="Pfam" id="PF13843"/>
    </source>
</evidence>
<proteinExistence type="predicted"/>
<sequence>MHIVIIKQLRFFATRASSKLIVGLLNANLTKGEITGKESSVEIIVAKWRDKRDVSFLSTKHDLEIKATEKRNRNGEDVKKPTAIIDYNAGKDGIDVSDQMASYFSPLRKTIRWYHKVVFEMLLNTVVINSLIIYKRFKK</sequence>
<feature type="domain" description="PiggyBac transposable element-derived protein" evidence="2">
    <location>
        <begin position="26"/>
        <end position="130"/>
    </location>
</feature>
<dbReference type="Proteomes" id="UP001162156">
    <property type="component" value="Unassembled WGS sequence"/>
</dbReference>
<dbReference type="PANTHER" id="PTHR46599">
    <property type="entry name" value="PIGGYBAC TRANSPOSABLE ELEMENT-DERIVED PROTEIN 4"/>
    <property type="match status" value="1"/>
</dbReference>
<keyword evidence="1" id="KW-0812">Transmembrane</keyword>
<evidence type="ECO:0000256" key="1">
    <source>
        <dbReference type="SAM" id="Phobius"/>
    </source>
</evidence>
<evidence type="ECO:0000313" key="3">
    <source>
        <dbReference type="EMBL" id="KAJ8930358.1"/>
    </source>
</evidence>
<comment type="caution">
    <text evidence="3">The sequence shown here is derived from an EMBL/GenBank/DDBJ whole genome shotgun (WGS) entry which is preliminary data.</text>
</comment>
<accession>A0AAV8WUY3</accession>
<name>A0AAV8WUY3_9CUCU</name>
<keyword evidence="1" id="KW-0472">Membrane</keyword>
<protein>
    <recommendedName>
        <fullName evidence="2">PiggyBac transposable element-derived protein domain-containing protein</fullName>
    </recommendedName>
</protein>
<gene>
    <name evidence="3" type="ORF">NQ314_016855</name>
</gene>
<keyword evidence="1" id="KW-1133">Transmembrane helix</keyword>
<dbReference type="EMBL" id="JANEYF010004689">
    <property type="protein sequence ID" value="KAJ8930358.1"/>
    <property type="molecule type" value="Genomic_DNA"/>
</dbReference>
<keyword evidence="4" id="KW-1185">Reference proteome</keyword>
<reference evidence="3" key="1">
    <citation type="journal article" date="2023" name="Insect Mol. Biol.">
        <title>Genome sequencing provides insights into the evolution of gene families encoding plant cell wall-degrading enzymes in longhorned beetles.</title>
        <authorList>
            <person name="Shin N.R."/>
            <person name="Okamura Y."/>
            <person name="Kirsch R."/>
            <person name="Pauchet Y."/>
        </authorList>
    </citation>
    <scope>NUCLEOTIDE SEQUENCE</scope>
    <source>
        <strain evidence="3">RBIC_L_NR</strain>
    </source>
</reference>